<dbReference type="NCBIfam" id="TIGR02669">
    <property type="entry name" value="SpoIID_LytB"/>
    <property type="match status" value="1"/>
</dbReference>
<dbReference type="NCBIfam" id="TIGR02870">
    <property type="entry name" value="spore_II_D"/>
    <property type="match status" value="1"/>
</dbReference>
<evidence type="ECO:0000259" key="2">
    <source>
        <dbReference type="Pfam" id="PF08486"/>
    </source>
</evidence>
<dbReference type="InterPro" id="IPR014225">
    <property type="entry name" value="Spore_II_D_firmicutes"/>
</dbReference>
<accession>A0AAE3JAD0</accession>
<dbReference type="PANTHER" id="PTHR30032:SF4">
    <property type="entry name" value="AMIDASE ENHANCER"/>
    <property type="match status" value="1"/>
</dbReference>
<evidence type="ECO:0000313" key="3">
    <source>
        <dbReference type="EMBL" id="MCC2211326.1"/>
    </source>
</evidence>
<proteinExistence type="predicted"/>
<reference evidence="3 4" key="1">
    <citation type="submission" date="2021-10" db="EMBL/GenBank/DDBJ databases">
        <title>Anaerobic single-cell dispensing facilitates the cultivation of human gut bacteria.</title>
        <authorList>
            <person name="Afrizal A."/>
        </authorList>
    </citation>
    <scope>NUCLEOTIDE SEQUENCE [LARGE SCALE GENOMIC DNA]</scope>
    <source>
        <strain evidence="3 4">CLA-AA-H232</strain>
    </source>
</reference>
<dbReference type="InterPro" id="IPR013486">
    <property type="entry name" value="SpoIID/LytB"/>
</dbReference>
<feature type="domain" description="Sporulation stage II protein D amidase enhancer LytB N-terminal" evidence="2">
    <location>
        <begin position="48"/>
        <end position="154"/>
    </location>
</feature>
<dbReference type="EMBL" id="JAJEQM010000016">
    <property type="protein sequence ID" value="MCC2211326.1"/>
    <property type="molecule type" value="Genomic_DNA"/>
</dbReference>
<dbReference type="GO" id="GO:0030288">
    <property type="term" value="C:outer membrane-bounded periplasmic space"/>
    <property type="evidence" value="ECO:0007669"/>
    <property type="project" value="TreeGrafter"/>
</dbReference>
<protein>
    <submittedName>
        <fullName evidence="3">Stage II sporulation protein D</fullName>
    </submittedName>
</protein>
<feature type="transmembrane region" description="Helical" evidence="1">
    <location>
        <begin position="5"/>
        <end position="26"/>
    </location>
</feature>
<evidence type="ECO:0000256" key="1">
    <source>
        <dbReference type="SAM" id="Phobius"/>
    </source>
</evidence>
<keyword evidence="1" id="KW-0812">Transmembrane</keyword>
<name>A0AAE3JAD0_9FIRM</name>
<gene>
    <name evidence="3" type="primary">spoIID</name>
    <name evidence="3" type="ORF">LKE05_11065</name>
</gene>
<dbReference type="GO" id="GO:0030435">
    <property type="term" value="P:sporulation resulting in formation of a cellular spore"/>
    <property type="evidence" value="ECO:0007669"/>
    <property type="project" value="InterPro"/>
</dbReference>
<dbReference type="InterPro" id="IPR051922">
    <property type="entry name" value="Bact_Sporulation_Assoc"/>
</dbReference>
<keyword evidence="4" id="KW-1185">Reference proteome</keyword>
<dbReference type="PANTHER" id="PTHR30032">
    <property type="entry name" value="N-ACETYLMURAMOYL-L-ALANINE AMIDASE-RELATED"/>
    <property type="match status" value="1"/>
</dbReference>
<dbReference type="Proteomes" id="UP001198242">
    <property type="component" value="Unassembled WGS sequence"/>
</dbReference>
<dbReference type="RefSeq" id="WP_308456906.1">
    <property type="nucleotide sequence ID" value="NZ_JAJEQM010000016.1"/>
</dbReference>
<dbReference type="AlphaFoldDB" id="A0AAE3JAD0"/>
<keyword evidence="1" id="KW-0472">Membrane</keyword>
<comment type="caution">
    <text evidence="3">The sequence shown here is derived from an EMBL/GenBank/DDBJ whole genome shotgun (WGS) entry which is preliminary data.</text>
</comment>
<evidence type="ECO:0000313" key="4">
    <source>
        <dbReference type="Proteomes" id="UP001198242"/>
    </source>
</evidence>
<organism evidence="3 4">
    <name type="scientific">Hominilimicola fabiformis</name>
    <dbReference type="NCBI Taxonomy" id="2885356"/>
    <lineage>
        <taxon>Bacteria</taxon>
        <taxon>Bacillati</taxon>
        <taxon>Bacillota</taxon>
        <taxon>Clostridia</taxon>
        <taxon>Eubacteriales</taxon>
        <taxon>Oscillospiraceae</taxon>
        <taxon>Hominilimicola</taxon>
    </lineage>
</organism>
<sequence length="318" mass="34718">MKKILLVVVIIIFITLLLPLAIVWLIGGSGEGQSPIESGTVSVYVSEEDCVKDMDINEYLKCVVAAEMPADFEEEALKAQAVAARTYLYSHIAEKDKGNIAESHNGAVICTDSTHCQAYISEDKRRESWGAGADENWNKISTAVDETTGQIMTYNDEIISAVFHSTSSGITESAVDVWGADVPYLQSVASAGDEESPKYHSELTLSEQEFKNIAEEKIDGVDWNNGLVSNINRSNAGGIVTLDVGGVNIKGTEFRNIFSLRSTNVEISQENGDIKMSVKGFGHGVGMSQYGADYLARQGKTYKEILKTYYTGVEIENR</sequence>
<dbReference type="Pfam" id="PF08486">
    <property type="entry name" value="SpoIID"/>
    <property type="match status" value="1"/>
</dbReference>
<keyword evidence="1" id="KW-1133">Transmembrane helix</keyword>
<dbReference type="InterPro" id="IPR013693">
    <property type="entry name" value="SpoIID/LytB_N"/>
</dbReference>